<keyword evidence="13" id="KW-1185">Reference proteome</keyword>
<organism evidence="12 13">
    <name type="scientific">Solirubrobacter phytolaccae</name>
    <dbReference type="NCBI Taxonomy" id="1404360"/>
    <lineage>
        <taxon>Bacteria</taxon>
        <taxon>Bacillati</taxon>
        <taxon>Actinomycetota</taxon>
        <taxon>Thermoleophilia</taxon>
        <taxon>Solirubrobacterales</taxon>
        <taxon>Solirubrobacteraceae</taxon>
        <taxon>Solirubrobacter</taxon>
    </lineage>
</organism>
<protein>
    <recommendedName>
        <fullName evidence="10">Gasdermin bGSDM</fullName>
    </recommendedName>
    <alternativeName>
        <fullName evidence="11">Bacterial gasdermin</fullName>
    </alternativeName>
</protein>
<evidence type="ECO:0000256" key="7">
    <source>
        <dbReference type="ARBA" id="ARBA00023118"/>
    </source>
</evidence>
<evidence type="ECO:0000256" key="10">
    <source>
        <dbReference type="ARBA" id="ARBA00093798"/>
    </source>
</evidence>
<proteinExistence type="inferred from homology"/>
<comment type="similarity">
    <text evidence="9">Belongs to the bacterial gasdermin family.</text>
</comment>
<evidence type="ECO:0000313" key="13">
    <source>
        <dbReference type="Proteomes" id="UP001147653"/>
    </source>
</evidence>
<evidence type="ECO:0000256" key="3">
    <source>
        <dbReference type="ARBA" id="ARBA00022452"/>
    </source>
</evidence>
<evidence type="ECO:0000256" key="8">
    <source>
        <dbReference type="ARBA" id="ARBA00023136"/>
    </source>
</evidence>
<dbReference type="Pfam" id="PF26164">
    <property type="entry name" value="Bact_GSDM"/>
    <property type="match status" value="1"/>
</dbReference>
<dbReference type="EMBL" id="JAPDDP010000073">
    <property type="protein sequence ID" value="MDA0184314.1"/>
    <property type="molecule type" value="Genomic_DNA"/>
</dbReference>
<gene>
    <name evidence="12" type="ORF">OJ997_28675</name>
</gene>
<accession>A0A9X3NFI3</accession>
<keyword evidence="5" id="KW-0963">Cytoplasm</keyword>
<evidence type="ECO:0000313" key="12">
    <source>
        <dbReference type="EMBL" id="MDA0184314.1"/>
    </source>
</evidence>
<evidence type="ECO:0000256" key="9">
    <source>
        <dbReference type="ARBA" id="ARBA00093769"/>
    </source>
</evidence>
<dbReference type="RefSeq" id="WP_270028761.1">
    <property type="nucleotide sequence ID" value="NZ_JAPDDP010000073.1"/>
</dbReference>
<evidence type="ECO:0000256" key="11">
    <source>
        <dbReference type="ARBA" id="ARBA00093802"/>
    </source>
</evidence>
<evidence type="ECO:0000256" key="1">
    <source>
        <dbReference type="ARBA" id="ARBA00004496"/>
    </source>
</evidence>
<evidence type="ECO:0000256" key="2">
    <source>
        <dbReference type="ARBA" id="ARBA00004651"/>
    </source>
</evidence>
<dbReference type="AlphaFoldDB" id="A0A9X3NFI3"/>
<keyword evidence="4" id="KW-1003">Cell membrane</keyword>
<keyword evidence="6" id="KW-0812">Transmembrane</keyword>
<sequence>MPRLPLCSGDPLVHTLRDLFDAVPLRTPEERVTTMSVVASQDGRSRFLGPLGPILDGDEALDVDAIESRIASLAGKRSRVVERKLALEILEGFLAPLGVPLPAVAAAVGRSTKVSFRFDDVRRRYVEVTRVGKLLRDRRIDTANATATMFLEQRADFLLVDSVLQSSGFAIEVDDERSRSAEFDAGAISELIGTVQPSTTTVTADQRQITFAGTRPLTFAFSCVRFFVDEYGALASIEPDRGPASLGFGPSGVVIETPNRVLLTQEPALLEWDDDGL</sequence>
<evidence type="ECO:0000256" key="6">
    <source>
        <dbReference type="ARBA" id="ARBA00022692"/>
    </source>
</evidence>
<comment type="caution">
    <text evidence="12">The sequence shown here is derived from an EMBL/GenBank/DDBJ whole genome shotgun (WGS) entry which is preliminary data.</text>
</comment>
<dbReference type="Proteomes" id="UP001147653">
    <property type="component" value="Unassembled WGS sequence"/>
</dbReference>
<keyword evidence="8" id="KW-0472">Membrane</keyword>
<name>A0A9X3NFI3_9ACTN</name>
<dbReference type="InterPro" id="IPR058978">
    <property type="entry name" value="GSDM_bact-type"/>
</dbReference>
<keyword evidence="3" id="KW-1134">Transmembrane beta strand</keyword>
<comment type="subcellular location">
    <subcellularLocation>
        <location evidence="2">Cell membrane</location>
        <topology evidence="2">Multi-pass membrane protein</topology>
    </subcellularLocation>
    <subcellularLocation>
        <location evidence="1">Cytoplasm</location>
    </subcellularLocation>
</comment>
<evidence type="ECO:0000256" key="5">
    <source>
        <dbReference type="ARBA" id="ARBA00022490"/>
    </source>
</evidence>
<keyword evidence="7" id="KW-0051">Antiviral defense</keyword>
<evidence type="ECO:0000256" key="4">
    <source>
        <dbReference type="ARBA" id="ARBA00022475"/>
    </source>
</evidence>
<reference evidence="12" key="1">
    <citation type="submission" date="2022-10" db="EMBL/GenBank/DDBJ databases">
        <title>The WGS of Solirubrobacter phytolaccae KCTC 29190.</title>
        <authorList>
            <person name="Jiang Z."/>
        </authorList>
    </citation>
    <scope>NUCLEOTIDE SEQUENCE</scope>
    <source>
        <strain evidence="12">KCTC 29190</strain>
    </source>
</reference>